<sequence length="577" mass="64879">MYALTPLQFLPPHIIQLIVNHVVDSIRMRFYRGVAYSKKRERLLVPLLSVCHNFRNFVCLRFFRDCKLYLYAFDDKAGEAHVTWPSSPRVPAYPMYHLVKNLVIELCAWDVYAGAALRVLSVRPYDGVAFPLVKKLKVILCYSCGCEEFKGGDAGFPRNAAPNIGEFVRRVKQMAPAIGEVVISTQGVSMDPDGYEFVFFKDLFSRLFEIVKPTAFNDPCGEMSRFISMDQIRDLVRLTSHVDDLTVQLLQLTRRSAQTLQHLDIKSNHSTNVAGLITDPDSGEYAEYPRLRKLTLDLAWMSRDIRKPVFNGAMPFPSPRQLYVGASYPFGDDVFFRGNSATLEYLSLALYQETVAILSTHCVFTPTSHPHLQYVNIIQPSRGTTNDFATPIAYLEYVMSIAPGASVRQIADMRSIRNGITPVLSVLGGYACIQVLLLYDTDLSLWNAISLIRSLPLLSDLTTSPPNLGELPRGVTTTVLPEHIRSNYAPMGERFRCWCIYLYHGRYTTEVATCVLLLALACPNFDYVAVDDPAAVEDPADDYGGETLLGVMSDIITKPGFSQYAPRLQRLLSDRQQ</sequence>
<evidence type="ECO:0000313" key="2">
    <source>
        <dbReference type="Proteomes" id="UP001140074"/>
    </source>
</evidence>
<organism evidence="1 2">
    <name type="scientific">Coemansia aciculifera</name>
    <dbReference type="NCBI Taxonomy" id="417176"/>
    <lineage>
        <taxon>Eukaryota</taxon>
        <taxon>Fungi</taxon>
        <taxon>Fungi incertae sedis</taxon>
        <taxon>Zoopagomycota</taxon>
        <taxon>Kickxellomycotina</taxon>
        <taxon>Kickxellomycetes</taxon>
        <taxon>Kickxellales</taxon>
        <taxon>Kickxellaceae</taxon>
        <taxon>Coemansia</taxon>
    </lineage>
</organism>
<dbReference type="AlphaFoldDB" id="A0A9W8IJY7"/>
<dbReference type="EMBL" id="JANBUY010000051">
    <property type="protein sequence ID" value="KAJ2865837.1"/>
    <property type="molecule type" value="Genomic_DNA"/>
</dbReference>
<accession>A0A9W8IJY7</accession>
<evidence type="ECO:0000313" key="1">
    <source>
        <dbReference type="EMBL" id="KAJ2865837.1"/>
    </source>
</evidence>
<keyword evidence="2" id="KW-1185">Reference proteome</keyword>
<proteinExistence type="predicted"/>
<name>A0A9W8IJY7_9FUNG</name>
<comment type="caution">
    <text evidence="1">The sequence shown here is derived from an EMBL/GenBank/DDBJ whole genome shotgun (WGS) entry which is preliminary data.</text>
</comment>
<dbReference type="Proteomes" id="UP001140074">
    <property type="component" value="Unassembled WGS sequence"/>
</dbReference>
<gene>
    <name evidence="1" type="ORF">GGH94_001969</name>
</gene>
<reference evidence="1" key="1">
    <citation type="submission" date="2022-07" db="EMBL/GenBank/DDBJ databases">
        <title>Phylogenomic reconstructions and comparative analyses of Kickxellomycotina fungi.</title>
        <authorList>
            <person name="Reynolds N.K."/>
            <person name="Stajich J.E."/>
            <person name="Barry K."/>
            <person name="Grigoriev I.V."/>
            <person name="Crous P."/>
            <person name="Smith M.E."/>
        </authorList>
    </citation>
    <scope>NUCLEOTIDE SEQUENCE</scope>
    <source>
        <strain evidence="1">RSA 476</strain>
    </source>
</reference>
<protein>
    <submittedName>
        <fullName evidence="1">Uncharacterized protein</fullName>
    </submittedName>
</protein>